<dbReference type="EMBL" id="KZ505795">
    <property type="protein sequence ID" value="PKU44910.1"/>
    <property type="molecule type" value="Genomic_DNA"/>
</dbReference>
<accession>A0A2I0UFU3</accession>
<protein>
    <submittedName>
        <fullName evidence="2">Uncharacterized protein</fullName>
    </submittedName>
</protein>
<organism evidence="2 3">
    <name type="scientific">Limosa lapponica baueri</name>
    <dbReference type="NCBI Taxonomy" id="1758121"/>
    <lineage>
        <taxon>Eukaryota</taxon>
        <taxon>Metazoa</taxon>
        <taxon>Chordata</taxon>
        <taxon>Craniata</taxon>
        <taxon>Vertebrata</taxon>
        <taxon>Euteleostomi</taxon>
        <taxon>Archelosauria</taxon>
        <taxon>Archosauria</taxon>
        <taxon>Dinosauria</taxon>
        <taxon>Saurischia</taxon>
        <taxon>Theropoda</taxon>
        <taxon>Coelurosauria</taxon>
        <taxon>Aves</taxon>
        <taxon>Neognathae</taxon>
        <taxon>Neoaves</taxon>
        <taxon>Charadriiformes</taxon>
        <taxon>Scolopacidae</taxon>
        <taxon>Limosa</taxon>
    </lineage>
</organism>
<gene>
    <name evidence="2" type="ORF">llap_4779</name>
</gene>
<evidence type="ECO:0000313" key="2">
    <source>
        <dbReference type="EMBL" id="PKU44910.1"/>
    </source>
</evidence>
<evidence type="ECO:0000313" key="3">
    <source>
        <dbReference type="Proteomes" id="UP000233556"/>
    </source>
</evidence>
<evidence type="ECO:0000256" key="1">
    <source>
        <dbReference type="SAM" id="MobiDB-lite"/>
    </source>
</evidence>
<keyword evidence="3" id="KW-1185">Reference proteome</keyword>
<feature type="region of interest" description="Disordered" evidence="1">
    <location>
        <begin position="19"/>
        <end position="46"/>
    </location>
</feature>
<sequence>MNTAEDLAQRFPASVDHWQAASARASSSPHGSPGELRGTSTGDSGTRIHVEVNSISVEAYTFLPVPDDSMEESFPAQYSHLLLYIRADLHYGEQATEFVLTTQ</sequence>
<reference evidence="3" key="2">
    <citation type="submission" date="2017-12" db="EMBL/GenBank/DDBJ databases">
        <title>Genome sequence of the Bar-tailed Godwit (Limosa lapponica baueri).</title>
        <authorList>
            <person name="Lima N.C.B."/>
            <person name="Parody-Merino A.M."/>
            <person name="Battley P.F."/>
            <person name="Fidler A.E."/>
            <person name="Prosdocimi F."/>
        </authorList>
    </citation>
    <scope>NUCLEOTIDE SEQUENCE [LARGE SCALE GENOMIC DNA]</scope>
</reference>
<proteinExistence type="predicted"/>
<dbReference type="AlphaFoldDB" id="A0A2I0UFU3"/>
<dbReference type="Proteomes" id="UP000233556">
    <property type="component" value="Unassembled WGS sequence"/>
</dbReference>
<reference evidence="3" key="1">
    <citation type="submission" date="2017-11" db="EMBL/GenBank/DDBJ databases">
        <authorList>
            <person name="Lima N.C."/>
            <person name="Parody-Merino A.M."/>
            <person name="Battley P.F."/>
            <person name="Fidler A.E."/>
            <person name="Prosdocimi F."/>
        </authorList>
    </citation>
    <scope>NUCLEOTIDE SEQUENCE [LARGE SCALE GENOMIC DNA]</scope>
</reference>
<name>A0A2I0UFU3_LIMLA</name>